<organism evidence="5 6">
    <name type="scientific">Peptostreptococcus russellii</name>
    <dbReference type="NCBI Taxonomy" id="215200"/>
    <lineage>
        <taxon>Bacteria</taxon>
        <taxon>Bacillati</taxon>
        <taxon>Bacillota</taxon>
        <taxon>Clostridia</taxon>
        <taxon>Peptostreptococcales</taxon>
        <taxon>Peptostreptococcaceae</taxon>
        <taxon>Peptostreptococcus</taxon>
    </lineage>
</organism>
<evidence type="ECO:0000259" key="4">
    <source>
        <dbReference type="Pfam" id="PF16268"/>
    </source>
</evidence>
<dbReference type="GO" id="GO:0008270">
    <property type="term" value="F:zinc ion binding"/>
    <property type="evidence" value="ECO:0007669"/>
    <property type="project" value="InterPro"/>
</dbReference>
<name>A0A2P7Q1S9_9FIRM</name>
<keyword evidence="6" id="KW-1185">Reference proteome</keyword>
<gene>
    <name evidence="5" type="ORF">UF10_04760</name>
</gene>
<evidence type="ECO:0000256" key="1">
    <source>
        <dbReference type="PIRSR" id="PIRSR000808-1"/>
    </source>
</evidence>
<comment type="cofactor">
    <cofactor evidence="2">
        <name>Zn(2+)</name>
        <dbReference type="ChEBI" id="CHEBI:29105"/>
    </cofactor>
    <text evidence="2">Binds 1 zinc ion per subunit.</text>
</comment>
<evidence type="ECO:0000313" key="5">
    <source>
        <dbReference type="EMBL" id="PSJ31918.1"/>
    </source>
</evidence>
<dbReference type="InterPro" id="IPR001937">
    <property type="entry name" value="GalP_UDPtransf1"/>
</dbReference>
<feature type="active site" description="Tele-UMP-histidine intermediate" evidence="1">
    <location>
        <position position="153"/>
    </location>
</feature>
<feature type="binding site" evidence="2">
    <location>
        <position position="48"/>
    </location>
    <ligand>
        <name>Zn(2+)</name>
        <dbReference type="ChEBI" id="CHEBI:29105"/>
    </ligand>
</feature>
<dbReference type="SUPFAM" id="SSF54197">
    <property type="entry name" value="HIT-like"/>
    <property type="match status" value="2"/>
</dbReference>
<dbReference type="Pfam" id="PF16268">
    <property type="entry name" value="DUF4921"/>
    <property type="match status" value="1"/>
</dbReference>
<feature type="binding site" evidence="2">
    <location>
        <position position="45"/>
    </location>
    <ligand>
        <name>Zn(2+)</name>
        <dbReference type="ChEBI" id="CHEBI:29105"/>
    </ligand>
</feature>
<dbReference type="InterPro" id="IPR032576">
    <property type="entry name" value="DUF4921"/>
</dbReference>
<comment type="cofactor">
    <cofactor evidence="3">
        <name>Fe cation</name>
        <dbReference type="ChEBI" id="CHEBI:24875"/>
    </cofactor>
    <text evidence="3">Binds 1 Fe cation per subunit.</text>
</comment>
<dbReference type="Proteomes" id="UP000241434">
    <property type="component" value="Unassembled WGS sequence"/>
</dbReference>
<comment type="caution">
    <text evidence="5">The sequence shown here is derived from an EMBL/GenBank/DDBJ whole genome shotgun (WGS) entry which is preliminary data.</text>
</comment>
<evidence type="ECO:0000256" key="2">
    <source>
        <dbReference type="PIRSR" id="PIRSR000808-3"/>
    </source>
</evidence>
<dbReference type="RefSeq" id="WP_106776682.1">
    <property type="nucleotide sequence ID" value="NZ_JYGE01000003.1"/>
</dbReference>
<accession>A0A2P7Q1S9</accession>
<dbReference type="PIRSF" id="PIRSF000808">
    <property type="entry name" value="GalT"/>
    <property type="match status" value="1"/>
</dbReference>
<evidence type="ECO:0000313" key="6">
    <source>
        <dbReference type="Proteomes" id="UP000241434"/>
    </source>
</evidence>
<keyword evidence="2" id="KW-0479">Metal-binding</keyword>
<protein>
    <recommendedName>
        <fullName evidence="4">DUF4921 domain-containing protein</fullName>
    </recommendedName>
</protein>
<evidence type="ECO:0000256" key="3">
    <source>
        <dbReference type="PIRSR" id="PIRSR000808-4"/>
    </source>
</evidence>
<keyword evidence="3" id="KW-0408">Iron</keyword>
<keyword evidence="2" id="KW-0862">Zinc</keyword>
<feature type="binding site" evidence="3">
    <location>
        <position position="281"/>
    </location>
    <ligand>
        <name>Fe cation</name>
        <dbReference type="ChEBI" id="CHEBI:24875"/>
    </ligand>
</feature>
<proteinExistence type="predicted"/>
<dbReference type="GO" id="GO:0006012">
    <property type="term" value="P:galactose metabolic process"/>
    <property type="evidence" value="ECO:0007669"/>
    <property type="project" value="InterPro"/>
</dbReference>
<reference evidence="5" key="1">
    <citation type="thesis" date="2015" institute="Rutgers" country="The State University of New Jersey, 14 College Farm Rd., New Brunswick, NJ, USA">
        <title>Ammonia toxicity in bacteria and its implications for treatment of and resource recovery from highly nitrogenous organic wastes.</title>
        <authorList>
            <person name="Luther A.K."/>
        </authorList>
    </citation>
    <scope>NUCLEOTIDE SEQUENCE</scope>
    <source>
        <strain evidence="5">RT-10B</strain>
    </source>
</reference>
<dbReference type="GO" id="GO:0008108">
    <property type="term" value="F:UDP-glucose:hexose-1-phosphate uridylyltransferase activity"/>
    <property type="evidence" value="ECO:0007669"/>
    <property type="project" value="InterPro"/>
</dbReference>
<feature type="binding site" evidence="3">
    <location>
        <position position="169"/>
    </location>
    <ligand>
        <name>Fe cation</name>
        <dbReference type="ChEBI" id="CHEBI:24875"/>
    </ligand>
</feature>
<dbReference type="PANTHER" id="PTHR42763">
    <property type="entry name" value="ADP-GLUCOSE PHOSPHORYLASE"/>
    <property type="match status" value="1"/>
</dbReference>
<dbReference type="Gene3D" id="3.30.428.10">
    <property type="entry name" value="HIT-like"/>
    <property type="match status" value="2"/>
</dbReference>
<dbReference type="AlphaFoldDB" id="A0A2P7Q1S9"/>
<dbReference type="OrthoDB" id="9769064at2"/>
<dbReference type="PANTHER" id="PTHR42763:SF1">
    <property type="entry name" value="UDP-GLUCOSE--HEXOSE-1-PHOSPHATE URIDYLYLTRANSFERASE"/>
    <property type="match status" value="1"/>
</dbReference>
<feature type="binding site" evidence="3">
    <location>
        <position position="266"/>
    </location>
    <ligand>
        <name>Fe cation</name>
        <dbReference type="ChEBI" id="CHEBI:24875"/>
    </ligand>
</feature>
<feature type="binding site" evidence="3">
    <location>
        <position position="283"/>
    </location>
    <ligand>
        <name>Fe cation</name>
        <dbReference type="ChEBI" id="CHEBI:24875"/>
    </ligand>
</feature>
<feature type="binding site" evidence="2">
    <location>
        <position position="100"/>
    </location>
    <ligand>
        <name>Zn(2+)</name>
        <dbReference type="ChEBI" id="CHEBI:29105"/>
    </ligand>
</feature>
<feature type="binding site" evidence="2">
    <location>
        <position position="151"/>
    </location>
    <ligand>
        <name>Zn(2+)</name>
        <dbReference type="ChEBI" id="CHEBI:29105"/>
    </ligand>
</feature>
<sequence>MKEIRRDSITGDSVIYSSFRNKRPLDKVNSTNDFDGKDNEYSSSCPFCRGNEKETDVLKEELLEDGDWVAKCVANKFPILDTSTKEIFGDHEVIIETNRHNGSYYDMSIEEYKNTFRLFSSRYRELSKTEGIKYVSIFKNSMRNAGASLMHPHSQIISFNMIPPEIEKELEVAKRHIASTNRNLYDDIIASEISYGKRVIYNGKYLLAFVPYATRYNGEVRIISKTSDDISDWNEDYIEELSYIFKNLFSKLYIYQGEIPFNLLLHTYPLECEGRNIFRTHIHIVPRKYNFGGFELSTNFFVCGTNPDELASELKFK</sequence>
<dbReference type="InterPro" id="IPR036265">
    <property type="entry name" value="HIT-like_sf"/>
</dbReference>
<feature type="domain" description="DUF4921" evidence="4">
    <location>
        <begin position="102"/>
        <end position="312"/>
    </location>
</feature>
<dbReference type="EMBL" id="JYGE01000003">
    <property type="protein sequence ID" value="PSJ31918.1"/>
    <property type="molecule type" value="Genomic_DNA"/>
</dbReference>
<dbReference type="InterPro" id="IPR053177">
    <property type="entry name" value="ADP-glucose_phosphorylase"/>
</dbReference>